<dbReference type="SUPFAM" id="SSF51338">
    <property type="entry name" value="Composite domain of metallo-dependent hydrolases"/>
    <property type="match status" value="1"/>
</dbReference>
<dbReference type="PANTHER" id="PTHR22642:SF2">
    <property type="entry name" value="PROTEIN LONG AFTER FAR-RED 3"/>
    <property type="match status" value="1"/>
</dbReference>
<proteinExistence type="predicted"/>
<dbReference type="EMBL" id="JBHUKU010000002">
    <property type="protein sequence ID" value="MFD2457816.1"/>
    <property type="molecule type" value="Genomic_DNA"/>
</dbReference>
<dbReference type="GO" id="GO:0016787">
    <property type="term" value="F:hydrolase activity"/>
    <property type="evidence" value="ECO:0007669"/>
    <property type="project" value="UniProtKB-KW"/>
</dbReference>
<gene>
    <name evidence="2" type="ORF">ACFSYJ_04365</name>
</gene>
<dbReference type="Gene3D" id="3.10.310.70">
    <property type="match status" value="1"/>
</dbReference>
<organism evidence="2 3">
    <name type="scientific">Amycolatopsis samaneae</name>
    <dbReference type="NCBI Taxonomy" id="664691"/>
    <lineage>
        <taxon>Bacteria</taxon>
        <taxon>Bacillati</taxon>
        <taxon>Actinomycetota</taxon>
        <taxon>Actinomycetes</taxon>
        <taxon>Pseudonocardiales</taxon>
        <taxon>Pseudonocardiaceae</taxon>
        <taxon>Amycolatopsis</taxon>
    </lineage>
</organism>
<dbReference type="InterPro" id="IPR013108">
    <property type="entry name" value="Amidohydro_3"/>
</dbReference>
<dbReference type="Gene3D" id="2.30.40.10">
    <property type="entry name" value="Urease, subunit C, domain 1"/>
    <property type="match status" value="1"/>
</dbReference>
<evidence type="ECO:0000313" key="2">
    <source>
        <dbReference type="EMBL" id="MFD2457816.1"/>
    </source>
</evidence>
<feature type="domain" description="Amidohydrolase 3" evidence="1">
    <location>
        <begin position="61"/>
        <end position="545"/>
    </location>
</feature>
<dbReference type="CDD" id="cd01300">
    <property type="entry name" value="YtcJ_like"/>
    <property type="match status" value="1"/>
</dbReference>
<dbReference type="EC" id="3.5.-.-" evidence="2"/>
<dbReference type="Gene3D" id="3.20.20.140">
    <property type="entry name" value="Metal-dependent hydrolases"/>
    <property type="match status" value="1"/>
</dbReference>
<keyword evidence="3" id="KW-1185">Reference proteome</keyword>
<comment type="caution">
    <text evidence="2">The sequence shown here is derived from an EMBL/GenBank/DDBJ whole genome shotgun (WGS) entry which is preliminary data.</text>
</comment>
<name>A0ABW5G8J2_9PSEU</name>
<dbReference type="SUPFAM" id="SSF51556">
    <property type="entry name" value="Metallo-dependent hydrolases"/>
    <property type="match status" value="1"/>
</dbReference>
<evidence type="ECO:0000259" key="1">
    <source>
        <dbReference type="Pfam" id="PF07969"/>
    </source>
</evidence>
<accession>A0ABW5G8J2</accession>
<sequence>MEDFARRAEADRAADFVALGGTVLTLDGAGRRANAIAARAGRITAIGTDRAVAELIGPDTKVLDLGGRTAIPGFVESHNHPAFFGMTLAAPVDAGSPPNDTIGDIVDRVAQAVADRGPGEWIRGFRYDDTLLADRRHPARSDLDAVSPRNPVVLTHVSGHFCVVNSAALRAVGVDAATPDPPGGHIARDERGEPTGLLAETAAFLVTSRLPGQSAGELAAALRLADAEYLANGITSVHDTGIGLIGGAAELDAYRALRRGGELRTRIRGYLIDGLVPGLAEGRPERPDGENADERFALTGVKIIADGSIQGRTGCLAEGYTCAPGEHGMMLIEPAVLGRRIAALDAAGWQVAVHGNGDAAIDAVIDGYARLGAPDGTGRRHRIEHCQTVREDQLDRMAAHDVLASFFIKHVYYWGDRHRDTFLGPDRARRISPLVSAKSRGIHFGLHSDTPVTPVPPLEGIWCAVRRVTREGAVLGPEQAVDVEAALRGYTIDAAYLAGEENLKGSLEIGKLADLAVLSEDPTAVDPDRIRSLRVEATVSGGEVVWSLPPAPARPR</sequence>
<reference evidence="3" key="1">
    <citation type="journal article" date="2019" name="Int. J. Syst. Evol. Microbiol.">
        <title>The Global Catalogue of Microorganisms (GCM) 10K type strain sequencing project: providing services to taxonomists for standard genome sequencing and annotation.</title>
        <authorList>
            <consortium name="The Broad Institute Genomics Platform"/>
            <consortium name="The Broad Institute Genome Sequencing Center for Infectious Disease"/>
            <person name="Wu L."/>
            <person name="Ma J."/>
        </authorList>
    </citation>
    <scope>NUCLEOTIDE SEQUENCE [LARGE SCALE GENOMIC DNA]</scope>
    <source>
        <strain evidence="3">CGMCC 4.7643</strain>
    </source>
</reference>
<evidence type="ECO:0000313" key="3">
    <source>
        <dbReference type="Proteomes" id="UP001597419"/>
    </source>
</evidence>
<protein>
    <submittedName>
        <fullName evidence="2">Amidohydrolase</fullName>
        <ecNumber evidence="2">3.5.-.-</ecNumber>
    </submittedName>
</protein>
<dbReference type="Proteomes" id="UP001597419">
    <property type="component" value="Unassembled WGS sequence"/>
</dbReference>
<dbReference type="Pfam" id="PF07969">
    <property type="entry name" value="Amidohydro_3"/>
    <property type="match status" value="1"/>
</dbReference>
<dbReference type="InterPro" id="IPR032466">
    <property type="entry name" value="Metal_Hydrolase"/>
</dbReference>
<dbReference type="InterPro" id="IPR011059">
    <property type="entry name" value="Metal-dep_hydrolase_composite"/>
</dbReference>
<dbReference type="PANTHER" id="PTHR22642">
    <property type="entry name" value="IMIDAZOLONEPROPIONASE"/>
    <property type="match status" value="1"/>
</dbReference>
<keyword evidence="2" id="KW-0378">Hydrolase</keyword>
<dbReference type="InterPro" id="IPR033932">
    <property type="entry name" value="YtcJ-like"/>
</dbReference>
<dbReference type="RefSeq" id="WP_345389495.1">
    <property type="nucleotide sequence ID" value="NZ_BAABHG010000003.1"/>
</dbReference>